<keyword evidence="3 7" id="KW-0285">Flavoprotein</keyword>
<dbReference type="PANTHER" id="PTHR43292:SF4">
    <property type="entry name" value="ACYL-COA DEHYDROGENASE FADE34"/>
    <property type="match status" value="1"/>
</dbReference>
<dbReference type="Gene3D" id="2.40.110.10">
    <property type="entry name" value="Butyryl-CoA Dehydrogenase, subunit A, domain 2"/>
    <property type="match status" value="1"/>
</dbReference>
<dbReference type="RefSeq" id="WP_073875198.1">
    <property type="nucleotide sequence ID" value="NZ_MPNT01000010.1"/>
</dbReference>
<dbReference type="GO" id="GO:0005886">
    <property type="term" value="C:plasma membrane"/>
    <property type="evidence" value="ECO:0007669"/>
    <property type="project" value="TreeGrafter"/>
</dbReference>
<keyword evidence="12" id="KW-1185">Reference proteome</keyword>
<dbReference type="Proteomes" id="UP000186438">
    <property type="component" value="Unassembled WGS sequence"/>
</dbReference>
<keyword evidence="4 7" id="KW-0274">FAD</keyword>
<comment type="similarity">
    <text evidence="2 7">Belongs to the acyl-CoA dehydrogenase family.</text>
</comment>
<dbReference type="Gene3D" id="1.10.540.10">
    <property type="entry name" value="Acyl-CoA dehydrogenase/oxidase, N-terminal domain"/>
    <property type="match status" value="1"/>
</dbReference>
<reference evidence="11 12" key="1">
    <citation type="submission" date="2016-11" db="EMBL/GenBank/DDBJ databases">
        <title>Genome sequences of unsequenced Mycobacteria.</title>
        <authorList>
            <person name="Greninger A.L."/>
            <person name="Fang F."/>
            <person name="Jerome K.R."/>
        </authorList>
    </citation>
    <scope>NUCLEOTIDE SEQUENCE [LARGE SCALE GENOMIC DNA]</scope>
    <source>
        <strain evidence="11 12">M11</strain>
    </source>
</reference>
<organism evidence="11 12">
    <name type="scientific">Mycobacterium paraffinicum</name>
    <dbReference type="NCBI Taxonomy" id="53378"/>
    <lineage>
        <taxon>Bacteria</taxon>
        <taxon>Bacillati</taxon>
        <taxon>Actinomycetota</taxon>
        <taxon>Actinomycetes</taxon>
        <taxon>Mycobacteriales</taxon>
        <taxon>Mycobacteriaceae</taxon>
        <taxon>Mycobacterium</taxon>
    </lineage>
</organism>
<dbReference type="Pfam" id="PF02771">
    <property type="entry name" value="Acyl-CoA_dh_N"/>
    <property type="match status" value="1"/>
</dbReference>
<evidence type="ECO:0000256" key="7">
    <source>
        <dbReference type="RuleBase" id="RU362125"/>
    </source>
</evidence>
<dbReference type="InterPro" id="IPR006091">
    <property type="entry name" value="Acyl-CoA_Oxase/DH_mid-dom"/>
</dbReference>
<evidence type="ECO:0000256" key="6">
    <source>
        <dbReference type="ARBA" id="ARBA00052546"/>
    </source>
</evidence>
<evidence type="ECO:0000313" key="12">
    <source>
        <dbReference type="Proteomes" id="UP000186438"/>
    </source>
</evidence>
<feature type="domain" description="Acyl-CoA oxidase/dehydrogenase middle" evidence="9">
    <location>
        <begin position="124"/>
        <end position="210"/>
    </location>
</feature>
<evidence type="ECO:0000259" key="10">
    <source>
        <dbReference type="Pfam" id="PF02771"/>
    </source>
</evidence>
<comment type="catalytic activity">
    <reaction evidence="6">
        <text>a 2,3-saturated acyl-CoA + A = a 2,3-dehydroacyl-CoA + AH2</text>
        <dbReference type="Rhea" id="RHEA:48608"/>
        <dbReference type="ChEBI" id="CHEBI:13193"/>
        <dbReference type="ChEBI" id="CHEBI:17499"/>
        <dbReference type="ChEBI" id="CHEBI:60015"/>
        <dbReference type="ChEBI" id="CHEBI:65111"/>
    </reaction>
</comment>
<dbReference type="InterPro" id="IPR052161">
    <property type="entry name" value="Mycobact_Acyl-CoA_DH"/>
</dbReference>
<evidence type="ECO:0000259" key="9">
    <source>
        <dbReference type="Pfam" id="PF02770"/>
    </source>
</evidence>
<dbReference type="InterPro" id="IPR013786">
    <property type="entry name" value="AcylCoA_DH/ox_N"/>
</dbReference>
<dbReference type="AlphaFoldDB" id="A0A1Q4HV67"/>
<dbReference type="InterPro" id="IPR037069">
    <property type="entry name" value="AcylCoA_DH/ox_N_sf"/>
</dbReference>
<dbReference type="OrthoDB" id="3452288at2"/>
<dbReference type="FunFam" id="2.40.110.10:FF:000002">
    <property type="entry name" value="Acyl-CoA dehydrogenase fadE12"/>
    <property type="match status" value="1"/>
</dbReference>
<evidence type="ECO:0000256" key="2">
    <source>
        <dbReference type="ARBA" id="ARBA00009347"/>
    </source>
</evidence>
<dbReference type="Gene3D" id="1.20.140.10">
    <property type="entry name" value="Butyryl-CoA Dehydrogenase, subunit A, domain 3"/>
    <property type="match status" value="1"/>
</dbReference>
<feature type="domain" description="Acyl-CoA dehydrogenase/oxidase C-terminal" evidence="8">
    <location>
        <begin position="320"/>
        <end position="381"/>
    </location>
</feature>
<feature type="domain" description="Acyl-CoA dehydrogenase/oxidase N-terminal" evidence="10">
    <location>
        <begin position="9"/>
        <end position="120"/>
    </location>
</feature>
<evidence type="ECO:0000256" key="3">
    <source>
        <dbReference type="ARBA" id="ARBA00022630"/>
    </source>
</evidence>
<protein>
    <submittedName>
        <fullName evidence="11">Acyl-CoA dehydrogenase</fullName>
    </submittedName>
</protein>
<dbReference type="STRING" id="53378.BRW65_12765"/>
<sequence length="397" mass="43665">MDFSRVELSDEDEAFRDEARNFLATHMTEEIRRRDRETGDNFDEGLHLKFGAAGYLAAEWKPESDGGFSRVRRRIWELEKRRAHVPWVTWGTTAMVARSVDKFGSPQVRDEVLPKVFSGEVRLCLGYTEPEGGSDIATCKTRAVRDGDEWIINGSKMFTTGAHNCQYVFLITNTAPDAPKHKSLTMFLVPLDSPGIEIQGIRTVDGDRTNIVYYSDVRVDDKYRLGEVNGGWTVLREPLNVEHGAVAAAPDGLQDTSIMMHQAGFLSQAVDNAAASVTRPDGDGRRLIDDKSVAYRLGRCVARLETALATPGIFGRVAIAQTMRDISPELMDLLGAASTLPFGTDGAADDGSAEYAYRFAPLVGIYGGTLEVFRNMIAQYMLGLGKPAYAPLAKKVG</sequence>
<evidence type="ECO:0000313" key="11">
    <source>
        <dbReference type="EMBL" id="OJZ73505.1"/>
    </source>
</evidence>
<comment type="cofactor">
    <cofactor evidence="1 7">
        <name>FAD</name>
        <dbReference type="ChEBI" id="CHEBI:57692"/>
    </cofactor>
</comment>
<dbReference type="InterPro" id="IPR009100">
    <property type="entry name" value="AcylCoA_DH/oxidase_NM_dom_sf"/>
</dbReference>
<proteinExistence type="inferred from homology"/>
<dbReference type="GO" id="GO:0016627">
    <property type="term" value="F:oxidoreductase activity, acting on the CH-CH group of donors"/>
    <property type="evidence" value="ECO:0007669"/>
    <property type="project" value="InterPro"/>
</dbReference>
<dbReference type="Pfam" id="PF02770">
    <property type="entry name" value="Acyl-CoA_dh_M"/>
    <property type="match status" value="1"/>
</dbReference>
<evidence type="ECO:0000256" key="4">
    <source>
        <dbReference type="ARBA" id="ARBA00022827"/>
    </source>
</evidence>
<evidence type="ECO:0000256" key="1">
    <source>
        <dbReference type="ARBA" id="ARBA00001974"/>
    </source>
</evidence>
<dbReference type="SUPFAM" id="SSF56645">
    <property type="entry name" value="Acyl-CoA dehydrogenase NM domain-like"/>
    <property type="match status" value="1"/>
</dbReference>
<dbReference type="GO" id="GO:0050660">
    <property type="term" value="F:flavin adenine dinucleotide binding"/>
    <property type="evidence" value="ECO:0007669"/>
    <property type="project" value="InterPro"/>
</dbReference>
<name>A0A1Q4HV67_9MYCO</name>
<dbReference type="SUPFAM" id="SSF47203">
    <property type="entry name" value="Acyl-CoA dehydrogenase C-terminal domain-like"/>
    <property type="match status" value="1"/>
</dbReference>
<dbReference type="PANTHER" id="PTHR43292">
    <property type="entry name" value="ACYL-COA DEHYDROGENASE"/>
    <property type="match status" value="1"/>
</dbReference>
<comment type="caution">
    <text evidence="11">The sequence shown here is derived from an EMBL/GenBank/DDBJ whole genome shotgun (WGS) entry which is preliminary data.</text>
</comment>
<dbReference type="Pfam" id="PF00441">
    <property type="entry name" value="Acyl-CoA_dh_1"/>
    <property type="match status" value="1"/>
</dbReference>
<dbReference type="InterPro" id="IPR036250">
    <property type="entry name" value="AcylCo_DH-like_C"/>
</dbReference>
<dbReference type="InterPro" id="IPR046373">
    <property type="entry name" value="Acyl-CoA_Oxase/DH_mid-dom_sf"/>
</dbReference>
<gene>
    <name evidence="11" type="ORF">BRW65_12765</name>
</gene>
<keyword evidence="5 7" id="KW-0560">Oxidoreductase</keyword>
<evidence type="ECO:0000256" key="5">
    <source>
        <dbReference type="ARBA" id="ARBA00023002"/>
    </source>
</evidence>
<accession>A0A1Q4HV67</accession>
<evidence type="ECO:0000259" key="8">
    <source>
        <dbReference type="Pfam" id="PF00441"/>
    </source>
</evidence>
<dbReference type="EMBL" id="MPNT01000010">
    <property type="protein sequence ID" value="OJZ73505.1"/>
    <property type="molecule type" value="Genomic_DNA"/>
</dbReference>
<dbReference type="InterPro" id="IPR009075">
    <property type="entry name" value="AcylCo_DH/oxidase_C"/>
</dbReference>